<dbReference type="InterPro" id="IPR049049">
    <property type="entry name" value="Beta-AFase-like_GH127_C"/>
</dbReference>
<evidence type="ECO:0000259" key="3">
    <source>
        <dbReference type="Pfam" id="PF20737"/>
    </source>
</evidence>
<dbReference type="InterPro" id="IPR049046">
    <property type="entry name" value="Beta-AFase-like_GH127_middle"/>
</dbReference>
<feature type="domain" description="Non-reducing end beta-L-arabinofuranosidase-like GH127 C-terminal" evidence="3">
    <location>
        <begin position="212"/>
        <end position="325"/>
    </location>
</feature>
<dbReference type="AlphaFoldDB" id="A0A8J3N319"/>
<feature type="domain" description="Non-reducing end beta-L-arabinofuranosidase-like GH127 catalytic" evidence="1">
    <location>
        <begin position="3"/>
        <end position="100"/>
    </location>
</feature>
<sequence>MNEGFSSDYDLSNDTAYAETCAAIGLVFWSHRMLQVECDAHYADILERALYNGVLSSVSQDGTTFFYINPLATQGNLVRQRWFDCACCPTNITRLLASFGHYIYSQNERELVVHLYVQGRTVRTEIQGQQVVLRQETAYPWDGRVNLTVELEEPVEFALRLRIPGWSSGATLTVNGERFDLNELSEHGYAKIERVWRNADHLTLFFPLPLVRMYASPEIAADIGLVALQRGPLVYCLESIDNAVPLHRLVLPRTADIRAIDESDGQAGLDGVVTGIADALAVGRTDWEGTMLYRPQPPEMQPATLKAIPYCLWGNRGVTTMRVWLHEQSI</sequence>
<name>A0A8J3N319_9CHLR</name>
<dbReference type="Pfam" id="PF20736">
    <property type="entry name" value="Glyco_hydro127M"/>
    <property type="match status" value="1"/>
</dbReference>
<dbReference type="InterPro" id="IPR012878">
    <property type="entry name" value="Beta-AFase-like_GH127_cat"/>
</dbReference>
<feature type="domain" description="Non-reducing end beta-L-arabinofuranosidase-like GH127 middle" evidence="2">
    <location>
        <begin position="111"/>
        <end position="207"/>
    </location>
</feature>
<evidence type="ECO:0000259" key="1">
    <source>
        <dbReference type="Pfam" id="PF07944"/>
    </source>
</evidence>
<reference evidence="4" key="1">
    <citation type="submission" date="2020-10" db="EMBL/GenBank/DDBJ databases">
        <title>Taxonomic study of unclassified bacteria belonging to the class Ktedonobacteria.</title>
        <authorList>
            <person name="Yabe S."/>
            <person name="Wang C.M."/>
            <person name="Zheng Y."/>
            <person name="Sakai Y."/>
            <person name="Cavaletti L."/>
            <person name="Monciardini P."/>
            <person name="Donadio S."/>
        </authorList>
    </citation>
    <scope>NUCLEOTIDE SEQUENCE</scope>
    <source>
        <strain evidence="4">ID150040</strain>
    </source>
</reference>
<protein>
    <recommendedName>
        <fullName evidence="6">Glycoside hydrolase family 127 protein</fullName>
    </recommendedName>
</protein>
<dbReference type="PANTHER" id="PTHR43465:SF2">
    <property type="entry name" value="DUF1680 DOMAIN PROTEIN (AFU_ORTHOLOGUE AFUA_1G08910)"/>
    <property type="match status" value="1"/>
</dbReference>
<dbReference type="InterPro" id="IPR049174">
    <property type="entry name" value="Beta-AFase-like"/>
</dbReference>
<evidence type="ECO:0000313" key="4">
    <source>
        <dbReference type="EMBL" id="GHO96577.1"/>
    </source>
</evidence>
<dbReference type="EMBL" id="BNJK01000001">
    <property type="protein sequence ID" value="GHO96577.1"/>
    <property type="molecule type" value="Genomic_DNA"/>
</dbReference>
<gene>
    <name evidence="4" type="ORF">KSF_066250</name>
</gene>
<keyword evidence="5" id="KW-1185">Reference proteome</keyword>
<dbReference type="PANTHER" id="PTHR43465">
    <property type="entry name" value="DUF1680 DOMAIN PROTEIN (AFU_ORTHOLOGUE AFUA_1G08910)"/>
    <property type="match status" value="1"/>
</dbReference>
<evidence type="ECO:0000313" key="5">
    <source>
        <dbReference type="Proteomes" id="UP000597444"/>
    </source>
</evidence>
<dbReference type="Pfam" id="PF20737">
    <property type="entry name" value="Glyco_hydro127C"/>
    <property type="match status" value="1"/>
</dbReference>
<proteinExistence type="predicted"/>
<comment type="caution">
    <text evidence="4">The sequence shown here is derived from an EMBL/GenBank/DDBJ whole genome shotgun (WGS) entry which is preliminary data.</text>
</comment>
<accession>A0A8J3N319</accession>
<evidence type="ECO:0000259" key="2">
    <source>
        <dbReference type="Pfam" id="PF20736"/>
    </source>
</evidence>
<evidence type="ECO:0008006" key="6">
    <source>
        <dbReference type="Google" id="ProtNLM"/>
    </source>
</evidence>
<dbReference type="Proteomes" id="UP000597444">
    <property type="component" value="Unassembled WGS sequence"/>
</dbReference>
<organism evidence="4 5">
    <name type="scientific">Reticulibacter mediterranei</name>
    <dbReference type="NCBI Taxonomy" id="2778369"/>
    <lineage>
        <taxon>Bacteria</taxon>
        <taxon>Bacillati</taxon>
        <taxon>Chloroflexota</taxon>
        <taxon>Ktedonobacteria</taxon>
        <taxon>Ktedonobacterales</taxon>
        <taxon>Reticulibacteraceae</taxon>
        <taxon>Reticulibacter</taxon>
    </lineage>
</organism>
<dbReference type="Pfam" id="PF07944">
    <property type="entry name" value="Beta-AFase-like_GH127_cat"/>
    <property type="match status" value="1"/>
</dbReference>